<dbReference type="OrthoDB" id="6363363at2759"/>
<keyword evidence="4" id="KW-1185">Reference proteome</keyword>
<dbReference type="GO" id="GO:0080008">
    <property type="term" value="C:Cul4-RING E3 ubiquitin ligase complex"/>
    <property type="evidence" value="ECO:0007669"/>
    <property type="project" value="TreeGrafter"/>
</dbReference>
<evidence type="ECO:0000313" key="4">
    <source>
        <dbReference type="Proteomes" id="UP000076502"/>
    </source>
</evidence>
<name>A0A154P7S1_DUFNO</name>
<dbReference type="STRING" id="178035.A0A154P7S1"/>
<dbReference type="Gene3D" id="2.130.10.10">
    <property type="entry name" value="YVTN repeat-like/Quinoprotein amine dehydrogenase"/>
    <property type="match status" value="1"/>
</dbReference>
<dbReference type="InterPro" id="IPR036322">
    <property type="entry name" value="WD40_repeat_dom_sf"/>
</dbReference>
<reference evidence="3 4" key="1">
    <citation type="submission" date="2015-07" db="EMBL/GenBank/DDBJ databases">
        <title>The genome of Dufourea novaeangliae.</title>
        <authorList>
            <person name="Pan H."/>
            <person name="Kapheim K."/>
        </authorList>
    </citation>
    <scope>NUCLEOTIDE SEQUENCE [LARGE SCALE GENOMIC DNA]</scope>
    <source>
        <strain evidence="3">0120121106</strain>
        <tissue evidence="3">Whole body</tissue>
    </source>
</reference>
<gene>
    <name evidence="3" type="ORF">WN55_07669</name>
</gene>
<keyword evidence="1" id="KW-0853">WD repeat</keyword>
<evidence type="ECO:0000256" key="1">
    <source>
        <dbReference type="PROSITE-ProRule" id="PRU00221"/>
    </source>
</evidence>
<sequence length="506" mass="57586">MEEVKKRLDLLHCSQSQNLLRDLMFRDLGFCMVHKPSTQLKSAAETNLVLKNYKELKCNLPGIPRTTFLMVFSPDGTKMASTHGDHNVYITEIATLKTVQTLSGHPRTPWSIAFYPASSHILASGCLGGQVRVWDLNGGSKVWITKNQKPIASLVFHPTERLLVIATSNKIYFWDWTVSEPYVVAMTGTYEEKVRYVAFDNLGCKLITGISNIPQRLETFERKRYFFAQTANGLNNENTECRNQPLNSSTERFSPNKDSSQSSTNILILTYNFSRNRVRNIEDILHDNYVPINSRPFCSYRVQAWDFSNKETPDITNYNKNIVVRECGISHDATIEIFLDGKLLIAVLPLLRSPVLETILEVYSLQWETLGEKIYSAKIPEYAVSVSISPTQQYLLVGLTRNRDLKKHIPMALIYQLIDKESQSEEQMSSETDAEFNSHESAADDMEDSLSIKNKRRFGLGMVLIRELLHNEKDIKCPSINCIKWMPQPGQGMVYATNTGGLNILY</sequence>
<feature type="region of interest" description="Disordered" evidence="2">
    <location>
        <begin position="238"/>
        <end position="261"/>
    </location>
</feature>
<dbReference type="PANTHER" id="PTHR22874">
    <property type="entry name" value="ACTIVATING MOLECULE IN BECN1-REGULATED AUTOPHAGY PROTEIN 1"/>
    <property type="match status" value="1"/>
</dbReference>
<dbReference type="PANTHER" id="PTHR22874:SF1">
    <property type="entry name" value="ACTIVATING MOLECULE IN BECN1-REGULATED AUTOPHAGY PROTEIN 1"/>
    <property type="match status" value="1"/>
</dbReference>
<dbReference type="Pfam" id="PF00400">
    <property type="entry name" value="WD40"/>
    <property type="match status" value="1"/>
</dbReference>
<feature type="repeat" description="WD" evidence="1">
    <location>
        <begin position="102"/>
        <end position="144"/>
    </location>
</feature>
<dbReference type="PROSITE" id="PS50082">
    <property type="entry name" value="WD_REPEATS_2"/>
    <property type="match status" value="1"/>
</dbReference>
<feature type="region of interest" description="Disordered" evidence="2">
    <location>
        <begin position="426"/>
        <end position="445"/>
    </location>
</feature>
<dbReference type="Proteomes" id="UP000076502">
    <property type="component" value="Unassembled WGS sequence"/>
</dbReference>
<organism evidence="3 4">
    <name type="scientific">Dufourea novaeangliae</name>
    <name type="common">Sweat bee</name>
    <dbReference type="NCBI Taxonomy" id="178035"/>
    <lineage>
        <taxon>Eukaryota</taxon>
        <taxon>Metazoa</taxon>
        <taxon>Ecdysozoa</taxon>
        <taxon>Arthropoda</taxon>
        <taxon>Hexapoda</taxon>
        <taxon>Insecta</taxon>
        <taxon>Pterygota</taxon>
        <taxon>Neoptera</taxon>
        <taxon>Endopterygota</taxon>
        <taxon>Hymenoptera</taxon>
        <taxon>Apocrita</taxon>
        <taxon>Aculeata</taxon>
        <taxon>Apoidea</taxon>
        <taxon>Anthophila</taxon>
        <taxon>Halictidae</taxon>
        <taxon>Rophitinae</taxon>
        <taxon>Dufourea</taxon>
    </lineage>
</organism>
<dbReference type="GO" id="GO:0000045">
    <property type="term" value="P:autophagosome assembly"/>
    <property type="evidence" value="ECO:0007669"/>
    <property type="project" value="TreeGrafter"/>
</dbReference>
<dbReference type="InterPro" id="IPR052596">
    <property type="entry name" value="AMBRA1_autophagy"/>
</dbReference>
<dbReference type="EMBL" id="KQ434823">
    <property type="protein sequence ID" value="KZC07258.1"/>
    <property type="molecule type" value="Genomic_DNA"/>
</dbReference>
<dbReference type="SUPFAM" id="SSF50978">
    <property type="entry name" value="WD40 repeat-like"/>
    <property type="match status" value="1"/>
</dbReference>
<dbReference type="AlphaFoldDB" id="A0A154P7S1"/>
<protein>
    <submittedName>
        <fullName evidence="3">Activating molecule in BECN1-regulated autophagy protein 1</fullName>
    </submittedName>
</protein>
<evidence type="ECO:0000256" key="2">
    <source>
        <dbReference type="SAM" id="MobiDB-lite"/>
    </source>
</evidence>
<dbReference type="GO" id="GO:1990756">
    <property type="term" value="F:ubiquitin-like ligase-substrate adaptor activity"/>
    <property type="evidence" value="ECO:0007669"/>
    <property type="project" value="TreeGrafter"/>
</dbReference>
<dbReference type="InterPro" id="IPR001680">
    <property type="entry name" value="WD40_rpt"/>
</dbReference>
<dbReference type="SMART" id="SM00320">
    <property type="entry name" value="WD40"/>
    <property type="match status" value="3"/>
</dbReference>
<accession>A0A154P7S1</accession>
<dbReference type="InterPro" id="IPR015943">
    <property type="entry name" value="WD40/YVTN_repeat-like_dom_sf"/>
</dbReference>
<dbReference type="GO" id="GO:0000423">
    <property type="term" value="P:mitophagy"/>
    <property type="evidence" value="ECO:0007669"/>
    <property type="project" value="TreeGrafter"/>
</dbReference>
<evidence type="ECO:0000313" key="3">
    <source>
        <dbReference type="EMBL" id="KZC07258.1"/>
    </source>
</evidence>
<proteinExistence type="predicted"/>